<evidence type="ECO:0000313" key="4">
    <source>
        <dbReference type="Proteomes" id="UP000521676"/>
    </source>
</evidence>
<evidence type="ECO:0000256" key="1">
    <source>
        <dbReference type="SAM" id="MobiDB-lite"/>
    </source>
</evidence>
<organism evidence="3 4">
    <name type="scientific">Candidatus Chlorohelix allophototropha</name>
    <dbReference type="NCBI Taxonomy" id="3003348"/>
    <lineage>
        <taxon>Bacteria</taxon>
        <taxon>Bacillati</taxon>
        <taxon>Chloroflexota</taxon>
        <taxon>Chloroflexia</taxon>
        <taxon>Candidatus Chloroheliales</taxon>
        <taxon>Candidatus Chloroheliaceae</taxon>
        <taxon>Candidatus Chlorohelix</taxon>
    </lineage>
</organism>
<protein>
    <submittedName>
        <fullName evidence="3">Uncharacterized protein</fullName>
    </submittedName>
</protein>
<feature type="region of interest" description="Disordered" evidence="1">
    <location>
        <begin position="223"/>
        <end position="242"/>
    </location>
</feature>
<comment type="caution">
    <text evidence="3">The sequence shown here is derived from an EMBL/GenBank/DDBJ whole genome shotgun (WGS) entry which is preliminary data.</text>
</comment>
<name>A0A8T7M4A1_9CHLR</name>
<keyword evidence="2" id="KW-0732">Signal</keyword>
<dbReference type="EMBL" id="JACATZ010000001">
    <property type="protein sequence ID" value="NWJ46897.1"/>
    <property type="molecule type" value="Genomic_DNA"/>
</dbReference>
<dbReference type="AlphaFoldDB" id="A0A8T7M4A1"/>
<accession>A0A8T7M4A1</accession>
<reference evidence="3 4" key="1">
    <citation type="submission" date="2020-06" db="EMBL/GenBank/DDBJ databases">
        <title>Anoxygenic phototrophic Chloroflexota member uses a Type I reaction center.</title>
        <authorList>
            <person name="Tsuji J.M."/>
            <person name="Shaw N.A."/>
            <person name="Nagashima S."/>
            <person name="Venkiteswaran J."/>
            <person name="Schiff S.L."/>
            <person name="Hanada S."/>
            <person name="Tank M."/>
            <person name="Neufeld J.D."/>
        </authorList>
    </citation>
    <scope>NUCLEOTIDE SEQUENCE [LARGE SCALE GENOMIC DNA]</scope>
    <source>
        <strain evidence="3">L227-S17</strain>
    </source>
</reference>
<feature type="compositionally biased region" description="Pro residues" evidence="1">
    <location>
        <begin position="230"/>
        <end position="242"/>
    </location>
</feature>
<evidence type="ECO:0000256" key="2">
    <source>
        <dbReference type="SAM" id="SignalP"/>
    </source>
</evidence>
<sequence length="345" mass="39368">MKHNTNYIRWSSSLTLLLFLLLIAITANSTLAAEESQYFPQTGHTVSGKFLDYWNSNGGLPTYGYPITDAQMETDPETGKTFLTQWFERHRLELHPENAGTKFEVLTGLLGKEINRTKLATDPDFQKATQLYDPTFSKDQQWYFTETGHNLRFGFLKYWQDNGGLERFGYPISEERKELDPESGKTFMMQWFERARFEYHPENQKPFDILLGLLGKQIKGSKSSSAVETPIPPTPTAIPPSTVPRSWIDTTLLPSQNPRTTRLEVQTCIDKVDNYINGTRKGFLKGNTIPANVLVLTSFDGNGTTGRHWNQYPVKPVCYMQDWGVFESLAEYQAPYEGSYRGPIS</sequence>
<evidence type="ECO:0000313" key="3">
    <source>
        <dbReference type="EMBL" id="NWJ46897.1"/>
    </source>
</evidence>
<feature type="chain" id="PRO_5035813559" evidence="2">
    <location>
        <begin position="33"/>
        <end position="345"/>
    </location>
</feature>
<gene>
    <name evidence="3" type="ORF">HXX08_13610</name>
</gene>
<proteinExistence type="predicted"/>
<dbReference type="Proteomes" id="UP000521676">
    <property type="component" value="Unassembled WGS sequence"/>
</dbReference>
<feature type="signal peptide" evidence="2">
    <location>
        <begin position="1"/>
        <end position="32"/>
    </location>
</feature>